<dbReference type="EMBL" id="JAPEUR010000232">
    <property type="protein sequence ID" value="KAJ4314371.1"/>
    <property type="molecule type" value="Genomic_DNA"/>
</dbReference>
<dbReference type="AlphaFoldDB" id="A0A9W8W799"/>
<protein>
    <submittedName>
        <fullName evidence="2">Uncharacterized protein</fullName>
    </submittedName>
</protein>
<sequence>MTSRKENAHHLKEVHVRTPVGQSSDAGFNPDYSMDEDLWNNKVVGIFDKAQSKRFKRGSEPWQQNERAFYQKIWKTILPNVQPMPASPCKYPFNYAVKHI</sequence>
<comment type="caution">
    <text evidence="2">The sequence shown here is derived from an EMBL/GenBank/DDBJ whole genome shotgun (WGS) entry which is preliminary data.</text>
</comment>
<gene>
    <name evidence="2" type="ORF">N0V84_008951</name>
</gene>
<name>A0A9W8W799_9HYPO</name>
<keyword evidence="3" id="KW-1185">Reference proteome</keyword>
<feature type="compositionally biased region" description="Basic and acidic residues" evidence="1">
    <location>
        <begin position="1"/>
        <end position="16"/>
    </location>
</feature>
<proteinExistence type="predicted"/>
<accession>A0A9W8W799</accession>
<evidence type="ECO:0000256" key="1">
    <source>
        <dbReference type="SAM" id="MobiDB-lite"/>
    </source>
</evidence>
<evidence type="ECO:0000313" key="2">
    <source>
        <dbReference type="EMBL" id="KAJ4314371.1"/>
    </source>
</evidence>
<reference evidence="2" key="1">
    <citation type="submission" date="2022-10" db="EMBL/GenBank/DDBJ databases">
        <title>Tapping the CABI collections for fungal endophytes: first genome assemblies for Collariella, Neodidymelliopsis, Ascochyta clinopodiicola, Didymella pomorum, Didymosphaeria variabile, Neocosmospora piperis and Neocucurbitaria cava.</title>
        <authorList>
            <person name="Hill R."/>
        </authorList>
    </citation>
    <scope>NUCLEOTIDE SEQUENCE</scope>
    <source>
        <strain evidence="2">IMI 366586</strain>
    </source>
</reference>
<organism evidence="2 3">
    <name type="scientific">Fusarium piperis</name>
    <dbReference type="NCBI Taxonomy" id="1435070"/>
    <lineage>
        <taxon>Eukaryota</taxon>
        <taxon>Fungi</taxon>
        <taxon>Dikarya</taxon>
        <taxon>Ascomycota</taxon>
        <taxon>Pezizomycotina</taxon>
        <taxon>Sordariomycetes</taxon>
        <taxon>Hypocreomycetidae</taxon>
        <taxon>Hypocreales</taxon>
        <taxon>Nectriaceae</taxon>
        <taxon>Fusarium</taxon>
        <taxon>Fusarium solani species complex</taxon>
    </lineage>
</organism>
<feature type="region of interest" description="Disordered" evidence="1">
    <location>
        <begin position="1"/>
        <end position="27"/>
    </location>
</feature>
<dbReference type="Proteomes" id="UP001140502">
    <property type="component" value="Unassembled WGS sequence"/>
</dbReference>
<dbReference type="OrthoDB" id="5084525at2759"/>
<evidence type="ECO:0000313" key="3">
    <source>
        <dbReference type="Proteomes" id="UP001140502"/>
    </source>
</evidence>